<dbReference type="InterPro" id="IPR007052">
    <property type="entry name" value="CS_dom"/>
</dbReference>
<name>A0A9J5Y1W0_SOLCO</name>
<dbReference type="EMBL" id="JACXVP010000007">
    <property type="protein sequence ID" value="KAG5593938.1"/>
    <property type="molecule type" value="Genomic_DNA"/>
</dbReference>
<evidence type="ECO:0000313" key="3">
    <source>
        <dbReference type="Proteomes" id="UP000824120"/>
    </source>
</evidence>
<accession>A0A9J5Y1W0</accession>
<evidence type="ECO:0000259" key="1">
    <source>
        <dbReference type="PROSITE" id="PS51203"/>
    </source>
</evidence>
<keyword evidence="3" id="KW-1185">Reference proteome</keyword>
<sequence length="161" mass="18698">LIGNPVPLKPWESRESREFQLRAIDGQILEYQQLIASNNLKLTELRKENIDGVSPKIEWGETLQTVYLRVFYPKVKEQKIIFEDGNTCLVTCVAGEGEKILKILFGDYVFQVSKIYVGETDIKCILKKVDHKFWTKLVADETAVPYIIHLKNEAYWMSQFI</sequence>
<dbReference type="PROSITE" id="PS51203">
    <property type="entry name" value="CS"/>
    <property type="match status" value="1"/>
</dbReference>
<evidence type="ECO:0000313" key="2">
    <source>
        <dbReference type="EMBL" id="KAG5593938.1"/>
    </source>
</evidence>
<dbReference type="SUPFAM" id="SSF49764">
    <property type="entry name" value="HSP20-like chaperones"/>
    <property type="match status" value="1"/>
</dbReference>
<comment type="caution">
    <text evidence="2">The sequence shown here is derived from an EMBL/GenBank/DDBJ whole genome shotgun (WGS) entry which is preliminary data.</text>
</comment>
<dbReference type="Gene3D" id="2.60.40.790">
    <property type="match status" value="1"/>
</dbReference>
<proteinExistence type="predicted"/>
<dbReference type="GO" id="GO:0006950">
    <property type="term" value="P:response to stress"/>
    <property type="evidence" value="ECO:0007669"/>
    <property type="project" value="UniProtKB-ARBA"/>
</dbReference>
<feature type="non-terminal residue" evidence="2">
    <location>
        <position position="1"/>
    </location>
</feature>
<reference evidence="2 3" key="1">
    <citation type="submission" date="2020-09" db="EMBL/GenBank/DDBJ databases">
        <title>De no assembly of potato wild relative species, Solanum commersonii.</title>
        <authorList>
            <person name="Cho K."/>
        </authorList>
    </citation>
    <scope>NUCLEOTIDE SEQUENCE [LARGE SCALE GENOMIC DNA]</scope>
    <source>
        <strain evidence="2">LZ3.2</strain>
        <tissue evidence="2">Leaf</tissue>
    </source>
</reference>
<organism evidence="2 3">
    <name type="scientific">Solanum commersonii</name>
    <name type="common">Commerson's wild potato</name>
    <name type="synonym">Commerson's nightshade</name>
    <dbReference type="NCBI Taxonomy" id="4109"/>
    <lineage>
        <taxon>Eukaryota</taxon>
        <taxon>Viridiplantae</taxon>
        <taxon>Streptophyta</taxon>
        <taxon>Embryophyta</taxon>
        <taxon>Tracheophyta</taxon>
        <taxon>Spermatophyta</taxon>
        <taxon>Magnoliopsida</taxon>
        <taxon>eudicotyledons</taxon>
        <taxon>Gunneridae</taxon>
        <taxon>Pentapetalae</taxon>
        <taxon>asterids</taxon>
        <taxon>lamiids</taxon>
        <taxon>Solanales</taxon>
        <taxon>Solanaceae</taxon>
        <taxon>Solanoideae</taxon>
        <taxon>Solaneae</taxon>
        <taxon>Solanum</taxon>
    </lineage>
</organism>
<gene>
    <name evidence="2" type="ORF">H5410_035170</name>
</gene>
<feature type="domain" description="CS" evidence="1">
    <location>
        <begin position="52"/>
        <end position="138"/>
    </location>
</feature>
<dbReference type="InterPro" id="IPR008978">
    <property type="entry name" value="HSP20-like_chaperone"/>
</dbReference>
<dbReference type="Proteomes" id="UP000824120">
    <property type="component" value="Chromosome 7"/>
</dbReference>
<protein>
    <recommendedName>
        <fullName evidence="1">CS domain-containing protein</fullName>
    </recommendedName>
</protein>
<dbReference type="AlphaFoldDB" id="A0A9J5Y1W0"/>